<keyword evidence="2" id="KW-1185">Reference proteome</keyword>
<dbReference type="Proteomes" id="UP000253729">
    <property type="component" value="Unassembled WGS sequence"/>
</dbReference>
<dbReference type="RefSeq" id="XP_026623667.1">
    <property type="nucleotide sequence ID" value="XM_026767160.1"/>
</dbReference>
<gene>
    <name evidence="1" type="ORF">BDQ94DRAFT_148235</name>
</gene>
<proteinExistence type="predicted"/>
<sequence>MVFNGGVTAPPCNILWMVPSIANRQRPYQAIIFENQDKFSLRKHITMGPEFGVVSKFGKPLDCSVTPDNDLKRPGRQHIP</sequence>
<name>A0A3F3PUU2_9EURO</name>
<dbReference type="GeneID" id="38135516"/>
<protein>
    <submittedName>
        <fullName evidence="1">Uncharacterized protein</fullName>
    </submittedName>
</protein>
<dbReference type="AlphaFoldDB" id="A0A3F3PUU2"/>
<dbReference type="EMBL" id="KZ852059">
    <property type="protein sequence ID" value="RDH30645.1"/>
    <property type="molecule type" value="Genomic_DNA"/>
</dbReference>
<evidence type="ECO:0000313" key="2">
    <source>
        <dbReference type="Proteomes" id="UP000253729"/>
    </source>
</evidence>
<reference evidence="1 2" key="1">
    <citation type="submission" date="2018-07" db="EMBL/GenBank/DDBJ databases">
        <title>The genomes of Aspergillus section Nigri reveals drivers in fungal speciation.</title>
        <authorList>
            <consortium name="DOE Joint Genome Institute"/>
            <person name="Vesth T.C."/>
            <person name="Nybo J."/>
            <person name="Theobald S."/>
            <person name="Brandl J."/>
            <person name="Frisvad J.C."/>
            <person name="Nielsen K.F."/>
            <person name="Lyhne E.K."/>
            <person name="Kogle M.E."/>
            <person name="Kuo A."/>
            <person name="Riley R."/>
            <person name="Clum A."/>
            <person name="Nolan M."/>
            <person name="Lipzen A."/>
            <person name="Salamov A."/>
            <person name="Henrissat B."/>
            <person name="Wiebenga A."/>
            <person name="De vries R.P."/>
            <person name="Grigoriev I.V."/>
            <person name="Mortensen U.H."/>
            <person name="Andersen M.R."/>
            <person name="Baker S.E."/>
        </authorList>
    </citation>
    <scope>NUCLEOTIDE SEQUENCE [LARGE SCALE GENOMIC DNA]</scope>
    <source>
        <strain evidence="1 2">CBS 139.54b</strain>
    </source>
</reference>
<evidence type="ECO:0000313" key="1">
    <source>
        <dbReference type="EMBL" id="RDH30645.1"/>
    </source>
</evidence>
<accession>A0A3F3PUU2</accession>
<organism evidence="1 2">
    <name type="scientific">Aspergillus welwitschiae</name>
    <dbReference type="NCBI Taxonomy" id="1341132"/>
    <lineage>
        <taxon>Eukaryota</taxon>
        <taxon>Fungi</taxon>
        <taxon>Dikarya</taxon>
        <taxon>Ascomycota</taxon>
        <taxon>Pezizomycotina</taxon>
        <taxon>Eurotiomycetes</taxon>
        <taxon>Eurotiomycetidae</taxon>
        <taxon>Eurotiales</taxon>
        <taxon>Aspergillaceae</taxon>
        <taxon>Aspergillus</taxon>
        <taxon>Aspergillus subgen. Circumdati</taxon>
    </lineage>
</organism>